<gene>
    <name evidence="4" type="ORF">EH206_19090</name>
</gene>
<evidence type="ECO:0000256" key="1">
    <source>
        <dbReference type="ARBA" id="ARBA00023002"/>
    </source>
</evidence>
<name>A0ABX5V322_9GAMM</name>
<sequence>MSSSGVISGKDDGGIASAASRMRALSRASLLMQTLNRHHFPGRRHPDRVIQFGEGNFLRAFIDWHLDLLNEHTDLDAGIVVVRPRDADSPSALNGEDGLYTTLVRGLNEQGEAVRESRLIRSVNREINTYRQFDEYLVPKSELAQKKAHWTDFDAGRLIHGMTMDELLARFVDLIVEIADGKAAKNEINDFRELAIFKSGVTL</sequence>
<evidence type="ECO:0000313" key="5">
    <source>
        <dbReference type="Proteomes" id="UP000303847"/>
    </source>
</evidence>
<dbReference type="Pfam" id="PF20629">
    <property type="entry name" value="GD_AH_C"/>
    <property type="match status" value="1"/>
</dbReference>
<feature type="domain" description="Mannitol dehydrogenase N-terminal" evidence="2">
    <location>
        <begin position="48"/>
        <end position="128"/>
    </location>
</feature>
<keyword evidence="5" id="KW-1185">Reference proteome</keyword>
<dbReference type="Pfam" id="PF01232">
    <property type="entry name" value="Mannitol_dh"/>
    <property type="match status" value="1"/>
</dbReference>
<dbReference type="InterPro" id="IPR048332">
    <property type="entry name" value="GD_AH_C"/>
</dbReference>
<dbReference type="PANTHER" id="PTHR30524">
    <property type="entry name" value="MANNITOL-1-PHOSPHATE 5-DEHYDROGENASE"/>
    <property type="match status" value="1"/>
</dbReference>
<accession>A0ABX5V322</accession>
<evidence type="ECO:0000259" key="2">
    <source>
        <dbReference type="Pfam" id="PF01232"/>
    </source>
</evidence>
<dbReference type="PANTHER" id="PTHR30524:SF0">
    <property type="entry name" value="ALTRONATE OXIDOREDUCTASE-RELATED"/>
    <property type="match status" value="1"/>
</dbReference>
<feature type="domain" description="D-galactarate/Altronate dehydratase C-terminal" evidence="3">
    <location>
        <begin position="140"/>
        <end position="201"/>
    </location>
</feature>
<dbReference type="Proteomes" id="UP000303847">
    <property type="component" value="Chromosome"/>
</dbReference>
<keyword evidence="1" id="KW-0560">Oxidoreductase</keyword>
<evidence type="ECO:0008006" key="6">
    <source>
        <dbReference type="Google" id="ProtNLM"/>
    </source>
</evidence>
<proteinExistence type="predicted"/>
<evidence type="ECO:0000259" key="3">
    <source>
        <dbReference type="Pfam" id="PF20629"/>
    </source>
</evidence>
<organism evidence="4 5">
    <name type="scientific">Brenneria nigrifluens DSM 30175 = ATCC 13028</name>
    <dbReference type="NCBI Taxonomy" id="1121120"/>
    <lineage>
        <taxon>Bacteria</taxon>
        <taxon>Pseudomonadati</taxon>
        <taxon>Pseudomonadota</taxon>
        <taxon>Gammaproteobacteria</taxon>
        <taxon>Enterobacterales</taxon>
        <taxon>Pectobacteriaceae</taxon>
        <taxon>Brenneria</taxon>
    </lineage>
</organism>
<reference evidence="4 5" key="1">
    <citation type="submission" date="2018-11" db="EMBL/GenBank/DDBJ databases">
        <title>Genome sequences of Brenneria nigrifluens and Brenneria rubrifaciens.</title>
        <authorList>
            <person name="Poret-Peterson A.T."/>
            <person name="McClean A.E."/>
            <person name="Kluepfel D.A."/>
        </authorList>
    </citation>
    <scope>NUCLEOTIDE SEQUENCE [LARGE SCALE GENOMIC DNA]</scope>
    <source>
        <strain evidence="4 5">ATCC 13028</strain>
    </source>
</reference>
<dbReference type="SUPFAM" id="SSF51735">
    <property type="entry name" value="NAD(P)-binding Rossmann-fold domains"/>
    <property type="match status" value="1"/>
</dbReference>
<dbReference type="Gene3D" id="3.40.50.720">
    <property type="entry name" value="NAD(P)-binding Rossmann-like Domain"/>
    <property type="match status" value="1"/>
</dbReference>
<dbReference type="InterPro" id="IPR036291">
    <property type="entry name" value="NAD(P)-bd_dom_sf"/>
</dbReference>
<evidence type="ECO:0000313" key="4">
    <source>
        <dbReference type="EMBL" id="QCR06084.1"/>
    </source>
</evidence>
<dbReference type="InterPro" id="IPR013131">
    <property type="entry name" value="Mannitol_DH_N"/>
</dbReference>
<dbReference type="EMBL" id="CP034036">
    <property type="protein sequence ID" value="QCR06084.1"/>
    <property type="molecule type" value="Genomic_DNA"/>
</dbReference>
<protein>
    <recommendedName>
        <fullName evidence="6">Tagaturonate reductase</fullName>
    </recommendedName>
</protein>